<evidence type="ECO:0000256" key="1">
    <source>
        <dbReference type="SAM" id="MobiDB-lite"/>
    </source>
</evidence>
<dbReference type="AlphaFoldDB" id="A0AAN9HNC4"/>
<accession>A0AAN9HNC4</accession>
<evidence type="ECO:0000313" key="2">
    <source>
        <dbReference type="EMBL" id="KAK7239689.1"/>
    </source>
</evidence>
<feature type="region of interest" description="Disordered" evidence="1">
    <location>
        <begin position="1"/>
        <end position="27"/>
    </location>
</feature>
<gene>
    <name evidence="2" type="ORF">RIF29_43340</name>
</gene>
<dbReference type="EMBL" id="JAYWIO010000014">
    <property type="protein sequence ID" value="KAK7239689.1"/>
    <property type="molecule type" value="Genomic_DNA"/>
</dbReference>
<comment type="caution">
    <text evidence="2">The sequence shown here is derived from an EMBL/GenBank/DDBJ whole genome shotgun (WGS) entry which is preliminary data.</text>
</comment>
<dbReference type="Proteomes" id="UP001372338">
    <property type="component" value="Unassembled WGS sequence"/>
</dbReference>
<name>A0AAN9HNC4_CROPI</name>
<reference evidence="2 3" key="1">
    <citation type="submission" date="2024-01" db="EMBL/GenBank/DDBJ databases">
        <title>The genomes of 5 underutilized Papilionoideae crops provide insights into root nodulation and disease resistanc.</title>
        <authorList>
            <person name="Yuan L."/>
        </authorList>
    </citation>
    <scope>NUCLEOTIDE SEQUENCE [LARGE SCALE GENOMIC DNA]</scope>
    <source>
        <strain evidence="2">ZHUSHIDOU_FW_LH</strain>
        <tissue evidence="2">Leaf</tissue>
    </source>
</reference>
<proteinExistence type="predicted"/>
<sequence>MSLRGDAISQAGAKKAVRPPTGLGMRRPFLRKETGERKSYAIDRPFRSDFESIVLSFFIIFFEAGRIENEMQKYGKSSKPFFCLV</sequence>
<keyword evidence="3" id="KW-1185">Reference proteome</keyword>
<evidence type="ECO:0000313" key="3">
    <source>
        <dbReference type="Proteomes" id="UP001372338"/>
    </source>
</evidence>
<protein>
    <submittedName>
        <fullName evidence="2">Uncharacterized protein</fullName>
    </submittedName>
</protein>
<organism evidence="2 3">
    <name type="scientific">Crotalaria pallida</name>
    <name type="common">Smooth rattlebox</name>
    <name type="synonym">Crotalaria striata</name>
    <dbReference type="NCBI Taxonomy" id="3830"/>
    <lineage>
        <taxon>Eukaryota</taxon>
        <taxon>Viridiplantae</taxon>
        <taxon>Streptophyta</taxon>
        <taxon>Embryophyta</taxon>
        <taxon>Tracheophyta</taxon>
        <taxon>Spermatophyta</taxon>
        <taxon>Magnoliopsida</taxon>
        <taxon>eudicotyledons</taxon>
        <taxon>Gunneridae</taxon>
        <taxon>Pentapetalae</taxon>
        <taxon>rosids</taxon>
        <taxon>fabids</taxon>
        <taxon>Fabales</taxon>
        <taxon>Fabaceae</taxon>
        <taxon>Papilionoideae</taxon>
        <taxon>50 kb inversion clade</taxon>
        <taxon>genistoids sensu lato</taxon>
        <taxon>core genistoids</taxon>
        <taxon>Crotalarieae</taxon>
        <taxon>Crotalaria</taxon>
    </lineage>
</organism>